<comment type="caution">
    <text evidence="1">The sequence shown here is derived from an EMBL/GenBank/DDBJ whole genome shotgun (WGS) entry which is preliminary data.</text>
</comment>
<evidence type="ECO:0000313" key="2">
    <source>
        <dbReference type="Proteomes" id="UP000179113"/>
    </source>
</evidence>
<protein>
    <submittedName>
        <fullName evidence="1">Uncharacterized protein</fullName>
    </submittedName>
</protein>
<dbReference type="AlphaFoldDB" id="A0A1F4WKM0"/>
<proteinExistence type="predicted"/>
<name>A0A1F4WKM0_UNCKA</name>
<dbReference type="EMBL" id="MEWA01000014">
    <property type="protein sequence ID" value="OGC69972.1"/>
    <property type="molecule type" value="Genomic_DNA"/>
</dbReference>
<dbReference type="Proteomes" id="UP000179113">
    <property type="component" value="Unassembled WGS sequence"/>
</dbReference>
<reference evidence="1 2" key="1">
    <citation type="journal article" date="2016" name="Nat. Commun.">
        <title>Thousands of microbial genomes shed light on interconnected biogeochemical processes in an aquifer system.</title>
        <authorList>
            <person name="Anantharaman K."/>
            <person name="Brown C.T."/>
            <person name="Hug L.A."/>
            <person name="Sharon I."/>
            <person name="Castelle C.J."/>
            <person name="Probst A.J."/>
            <person name="Thomas B.C."/>
            <person name="Singh A."/>
            <person name="Wilkins M.J."/>
            <person name="Karaoz U."/>
            <person name="Brodie E.L."/>
            <person name="Williams K.H."/>
            <person name="Hubbard S.S."/>
            <person name="Banfield J.F."/>
        </authorList>
    </citation>
    <scope>NUCLEOTIDE SEQUENCE [LARGE SCALE GENOMIC DNA]</scope>
</reference>
<organism evidence="1 2">
    <name type="scientific">candidate division WWE3 bacterium RIFOXYC1_FULL_39_7</name>
    <dbReference type="NCBI Taxonomy" id="1802643"/>
    <lineage>
        <taxon>Bacteria</taxon>
        <taxon>Katanobacteria</taxon>
    </lineage>
</organism>
<gene>
    <name evidence="1" type="ORF">A2415_04940</name>
</gene>
<accession>A0A1F4WKM0</accession>
<sequence>MLWFTLKYKIPRDFSLDTEIDNLERRARGMAEEIERELRIVLSERNVDLAWEVLPFGPDIYGQPDFDVKGYAIGDSAEAFASMVARERNAALMAMQLLAHTNESVRCTWIFVNGESDCAFGKKPAPLS</sequence>
<evidence type="ECO:0000313" key="1">
    <source>
        <dbReference type="EMBL" id="OGC69972.1"/>
    </source>
</evidence>